<keyword evidence="3" id="KW-0812">Transmembrane</keyword>
<keyword evidence="1 2" id="KW-0597">Phosphoprotein</keyword>
<evidence type="ECO:0000256" key="2">
    <source>
        <dbReference type="PROSITE-ProRule" id="PRU00169"/>
    </source>
</evidence>
<feature type="transmembrane region" description="Helical" evidence="3">
    <location>
        <begin position="328"/>
        <end position="344"/>
    </location>
</feature>
<dbReference type="PANTHER" id="PTHR44591:SF3">
    <property type="entry name" value="RESPONSE REGULATORY DOMAIN-CONTAINING PROTEIN"/>
    <property type="match status" value="1"/>
</dbReference>
<reference evidence="5" key="1">
    <citation type="journal article" date="2020" name="mSystems">
        <title>Genome- and Community-Level Interaction Insights into Carbon Utilization and Element Cycling Functions of Hydrothermarchaeota in Hydrothermal Sediment.</title>
        <authorList>
            <person name="Zhou Z."/>
            <person name="Liu Y."/>
            <person name="Xu W."/>
            <person name="Pan J."/>
            <person name="Luo Z.H."/>
            <person name="Li M."/>
        </authorList>
    </citation>
    <scope>NUCLEOTIDE SEQUENCE [LARGE SCALE GENOMIC DNA]</scope>
    <source>
        <strain evidence="5">HyVt-380</strain>
    </source>
</reference>
<feature type="modified residue" description="4-aspartylphosphate" evidence="2">
    <location>
        <position position="57"/>
    </location>
</feature>
<dbReference type="PANTHER" id="PTHR44591">
    <property type="entry name" value="STRESS RESPONSE REGULATOR PROTEIN 1"/>
    <property type="match status" value="1"/>
</dbReference>
<dbReference type="PROSITE" id="PS50110">
    <property type="entry name" value="RESPONSE_REGULATORY"/>
    <property type="match status" value="1"/>
</dbReference>
<dbReference type="GO" id="GO:0000160">
    <property type="term" value="P:phosphorelay signal transduction system"/>
    <property type="evidence" value="ECO:0007669"/>
    <property type="project" value="InterPro"/>
</dbReference>
<evidence type="ECO:0000256" key="3">
    <source>
        <dbReference type="SAM" id="Phobius"/>
    </source>
</evidence>
<dbReference type="AlphaFoldDB" id="A0A7C1ZR35"/>
<name>A0A7C1ZR35_9GAMM</name>
<dbReference type="Proteomes" id="UP000886384">
    <property type="component" value="Unassembled WGS sequence"/>
</dbReference>
<dbReference type="SMART" id="SM00448">
    <property type="entry name" value="REC"/>
    <property type="match status" value="1"/>
</dbReference>
<feature type="domain" description="Response regulatory" evidence="4">
    <location>
        <begin position="6"/>
        <end position="124"/>
    </location>
</feature>
<sequence>MMQHFLALVVDDSRVARMTLNKLLQAHRAEIVEKSSAEEAIDWLASTSTLPDIIFMDVMMAGMDGLTASKQIKAHDSWKDIPIIVCTGNETEADYNQALEVGAQTVLSKPPNADAISAILTALPSSPFDLDESAISLQPFIQDRAIGGDATEFDIEAIITSLKQRLMPELEERLQTIAQEFKQELPKIETGQSPETIASQVHDITQQQFADLKQSLSLQLNELVMITAEPVLKRTLKEMDLTGLLNESLEKQSTKWLEIQQDRVRDSVLRQLQHDLNPLVARNLEKQVNDRVLPLIRNHVGTMEHDFDNRLQEKLDAMKASLFIQRNIAMLATAVSIVALIVAVL</sequence>
<protein>
    <submittedName>
        <fullName evidence="5">Response regulator</fullName>
    </submittedName>
</protein>
<evidence type="ECO:0000256" key="1">
    <source>
        <dbReference type="ARBA" id="ARBA00022553"/>
    </source>
</evidence>
<dbReference type="CDD" id="cd17546">
    <property type="entry name" value="REC_hyHK_CKI1_RcsC-like"/>
    <property type="match status" value="1"/>
</dbReference>
<proteinExistence type="predicted"/>
<dbReference type="Gene3D" id="3.40.50.2300">
    <property type="match status" value="1"/>
</dbReference>
<evidence type="ECO:0000259" key="4">
    <source>
        <dbReference type="PROSITE" id="PS50110"/>
    </source>
</evidence>
<dbReference type="SUPFAM" id="SSF52172">
    <property type="entry name" value="CheY-like"/>
    <property type="match status" value="1"/>
</dbReference>
<gene>
    <name evidence="5" type="ORF">ENI26_04535</name>
</gene>
<dbReference type="InterPro" id="IPR050595">
    <property type="entry name" value="Bact_response_regulator"/>
</dbReference>
<keyword evidence="3" id="KW-0472">Membrane</keyword>
<evidence type="ECO:0000313" key="5">
    <source>
        <dbReference type="EMBL" id="HEC73625.1"/>
    </source>
</evidence>
<dbReference type="InterPro" id="IPR001789">
    <property type="entry name" value="Sig_transdc_resp-reg_receiver"/>
</dbReference>
<accession>A0A7C1ZR35</accession>
<dbReference type="EMBL" id="DRHY01000095">
    <property type="protein sequence ID" value="HEC73625.1"/>
    <property type="molecule type" value="Genomic_DNA"/>
</dbReference>
<organism evidence="5">
    <name type="scientific">Methylophaga aminisulfidivorans</name>
    <dbReference type="NCBI Taxonomy" id="230105"/>
    <lineage>
        <taxon>Bacteria</taxon>
        <taxon>Pseudomonadati</taxon>
        <taxon>Pseudomonadota</taxon>
        <taxon>Gammaproteobacteria</taxon>
        <taxon>Thiotrichales</taxon>
        <taxon>Piscirickettsiaceae</taxon>
        <taxon>Methylophaga</taxon>
    </lineage>
</organism>
<comment type="caution">
    <text evidence="5">The sequence shown here is derived from an EMBL/GenBank/DDBJ whole genome shotgun (WGS) entry which is preliminary data.</text>
</comment>
<dbReference type="Pfam" id="PF00072">
    <property type="entry name" value="Response_reg"/>
    <property type="match status" value="1"/>
</dbReference>
<dbReference type="InterPro" id="IPR011006">
    <property type="entry name" value="CheY-like_superfamily"/>
</dbReference>
<keyword evidence="3" id="KW-1133">Transmembrane helix</keyword>